<reference evidence="2" key="2">
    <citation type="submission" date="2017-12" db="EMBL/GenBank/DDBJ databases">
        <title>Genome sequence of the Bar-tailed Godwit (Limosa lapponica baueri).</title>
        <authorList>
            <person name="Lima N.C.B."/>
            <person name="Parody-Merino A.M."/>
            <person name="Battley P.F."/>
            <person name="Fidler A.E."/>
            <person name="Prosdocimi F."/>
        </authorList>
    </citation>
    <scope>NUCLEOTIDE SEQUENCE [LARGE SCALE GENOMIC DNA]</scope>
</reference>
<organism evidence="1 2">
    <name type="scientific">Limosa lapponica baueri</name>
    <dbReference type="NCBI Taxonomy" id="1758121"/>
    <lineage>
        <taxon>Eukaryota</taxon>
        <taxon>Metazoa</taxon>
        <taxon>Chordata</taxon>
        <taxon>Craniata</taxon>
        <taxon>Vertebrata</taxon>
        <taxon>Euteleostomi</taxon>
        <taxon>Archelosauria</taxon>
        <taxon>Archosauria</taxon>
        <taxon>Dinosauria</taxon>
        <taxon>Saurischia</taxon>
        <taxon>Theropoda</taxon>
        <taxon>Coelurosauria</taxon>
        <taxon>Aves</taxon>
        <taxon>Neognathae</taxon>
        <taxon>Neoaves</taxon>
        <taxon>Charadriiformes</taxon>
        <taxon>Scolopacidae</taxon>
        <taxon>Limosa</taxon>
    </lineage>
</organism>
<name>A0A2I0TMZ2_LIMLA</name>
<dbReference type="EMBL" id="KZ508458">
    <property type="protein sequence ID" value="PKU35174.1"/>
    <property type="molecule type" value="Genomic_DNA"/>
</dbReference>
<dbReference type="Proteomes" id="UP000233556">
    <property type="component" value="Unassembled WGS sequence"/>
</dbReference>
<sequence>MEPAASRLFDLTSEILGMFAKKLSLLQSCLSDVGDDANEYDNLGKVGNIIAKKSTAVGLVLGGRMSVTPPPFNLF</sequence>
<accession>A0A2I0TMZ2</accession>
<evidence type="ECO:0000313" key="2">
    <source>
        <dbReference type="Proteomes" id="UP000233556"/>
    </source>
</evidence>
<evidence type="ECO:0000313" key="1">
    <source>
        <dbReference type="EMBL" id="PKU35174.1"/>
    </source>
</evidence>
<dbReference type="AlphaFoldDB" id="A0A2I0TMZ2"/>
<gene>
    <name evidence="1" type="ORF">llap_14522</name>
</gene>
<reference evidence="2" key="1">
    <citation type="submission" date="2017-11" db="EMBL/GenBank/DDBJ databases">
        <authorList>
            <person name="Lima N.C."/>
            <person name="Parody-Merino A.M."/>
            <person name="Battley P.F."/>
            <person name="Fidler A.E."/>
            <person name="Prosdocimi F."/>
        </authorList>
    </citation>
    <scope>NUCLEOTIDE SEQUENCE [LARGE SCALE GENOMIC DNA]</scope>
</reference>
<keyword evidence="2" id="KW-1185">Reference proteome</keyword>
<proteinExistence type="predicted"/>
<protein>
    <submittedName>
        <fullName evidence="1">Uncharacterized protein</fullName>
    </submittedName>
</protein>